<dbReference type="EMBL" id="JAGQLK010000014">
    <property type="protein sequence ID" value="MCA9382938.1"/>
    <property type="molecule type" value="Genomic_DNA"/>
</dbReference>
<dbReference type="Gene3D" id="3.90.550.10">
    <property type="entry name" value="Spore Coat Polysaccharide Biosynthesis Protein SpsA, Chain A"/>
    <property type="match status" value="1"/>
</dbReference>
<comment type="pathway">
    <text evidence="2">Nucleotide-sugar biosynthesis; UDP-N-acetyl-alpha-D-glucosamine biosynthesis; UDP-N-acetyl-alpha-D-glucosamine from N-acetyl-alpha-D-glucosamine 1-phosphate: step 1/1.</text>
</comment>
<evidence type="ECO:0000256" key="6">
    <source>
        <dbReference type="ARBA" id="ARBA00023315"/>
    </source>
</evidence>
<dbReference type="AlphaFoldDB" id="A0A955L5C4"/>
<evidence type="ECO:0000256" key="3">
    <source>
        <dbReference type="ARBA" id="ARBA00022679"/>
    </source>
</evidence>
<evidence type="ECO:0000256" key="2">
    <source>
        <dbReference type="ARBA" id="ARBA00005208"/>
    </source>
</evidence>
<name>A0A955L5C4_9BACT</name>
<sequence>MKGIIAAAGRGTRLYPIGITTSKTLVKILNKSIIEWSIDALKQNGINEVIIIISADEFGEQVRNHLENANIDGVNLQFATQKEQLGTAHVFQMAKELVDEGEDFVALYGDDLYGPDNIRALLEHELAIIGKKVTDPEKWGILQHDEQGNLIKLVEKPKEMIGDLAHIGCMKLNARIFDFFDQLEMTERREYELTDSITMLANERPVKVIEAVDYWLPVGYPWHILDATEVLAPKVESKIEGEVEQNVVVKGKLILPASSKILANTYIDGNLIVGENTTIGPNVMIRGDVVIGNDCWIKFNSEIKNTVIGDSCKIHSGYIGDSIFGNHINFPTSIAGSYLGSFPVARVGSDPEENTNVKTLVKNNYVNTSRHKFGAVIGDSVQIGINTVIFPGIKIWPGAVTSPNEVVKNDIVNKWV</sequence>
<keyword evidence="3 10" id="KW-0808">Transferase</keyword>
<evidence type="ECO:0000259" key="9">
    <source>
        <dbReference type="Pfam" id="PF00483"/>
    </source>
</evidence>
<proteinExistence type="predicted"/>
<evidence type="ECO:0000313" key="10">
    <source>
        <dbReference type="EMBL" id="MCA9382938.1"/>
    </source>
</evidence>
<comment type="caution">
    <text evidence="10">The sequence shown here is derived from an EMBL/GenBank/DDBJ whole genome shotgun (WGS) entry which is preliminary data.</text>
</comment>
<dbReference type="CDD" id="cd04181">
    <property type="entry name" value="NTP_transferase"/>
    <property type="match status" value="1"/>
</dbReference>
<comment type="catalytic activity">
    <reaction evidence="7">
        <text>alpha-D-glucosamine 1-phosphate + acetyl-CoA = N-acetyl-alpha-D-glucosamine 1-phosphate + CoA + H(+)</text>
        <dbReference type="Rhea" id="RHEA:13725"/>
        <dbReference type="ChEBI" id="CHEBI:15378"/>
        <dbReference type="ChEBI" id="CHEBI:57287"/>
        <dbReference type="ChEBI" id="CHEBI:57288"/>
        <dbReference type="ChEBI" id="CHEBI:57776"/>
        <dbReference type="ChEBI" id="CHEBI:58516"/>
        <dbReference type="EC" id="2.3.1.157"/>
    </reaction>
</comment>
<evidence type="ECO:0000256" key="7">
    <source>
        <dbReference type="ARBA" id="ARBA00048247"/>
    </source>
</evidence>
<dbReference type="GO" id="GO:0003977">
    <property type="term" value="F:UDP-N-acetylglucosamine diphosphorylase activity"/>
    <property type="evidence" value="ECO:0007669"/>
    <property type="project" value="UniProtKB-EC"/>
</dbReference>
<evidence type="ECO:0000256" key="4">
    <source>
        <dbReference type="ARBA" id="ARBA00022695"/>
    </source>
</evidence>
<evidence type="ECO:0000313" key="11">
    <source>
        <dbReference type="Proteomes" id="UP000783287"/>
    </source>
</evidence>
<gene>
    <name evidence="10" type="ORF">KC909_01100</name>
</gene>
<dbReference type="InterPro" id="IPR005835">
    <property type="entry name" value="NTP_transferase_dom"/>
</dbReference>
<dbReference type="InterPro" id="IPR029044">
    <property type="entry name" value="Nucleotide-diphossugar_trans"/>
</dbReference>
<dbReference type="PANTHER" id="PTHR43584">
    <property type="entry name" value="NUCLEOTIDYL TRANSFERASE"/>
    <property type="match status" value="1"/>
</dbReference>
<keyword evidence="6" id="KW-0012">Acyltransferase</keyword>
<reference evidence="10" key="2">
    <citation type="journal article" date="2021" name="Microbiome">
        <title>Successional dynamics and alternative stable states in a saline activated sludge microbial community over 9 years.</title>
        <authorList>
            <person name="Wang Y."/>
            <person name="Ye J."/>
            <person name="Ju F."/>
            <person name="Liu L."/>
            <person name="Boyd J.A."/>
            <person name="Deng Y."/>
            <person name="Parks D.H."/>
            <person name="Jiang X."/>
            <person name="Yin X."/>
            <person name="Woodcroft B.J."/>
            <person name="Tyson G.W."/>
            <person name="Hugenholtz P."/>
            <person name="Polz M.F."/>
            <person name="Zhang T."/>
        </authorList>
    </citation>
    <scope>NUCLEOTIDE SEQUENCE</scope>
    <source>
        <strain evidence="10">HKST-UBA14</strain>
    </source>
</reference>
<dbReference type="GO" id="GO:0019134">
    <property type="term" value="F:glucosamine-1-phosphate N-acetyltransferase activity"/>
    <property type="evidence" value="ECO:0007669"/>
    <property type="project" value="UniProtKB-EC"/>
</dbReference>
<keyword evidence="4" id="KW-0548">Nucleotidyltransferase</keyword>
<reference evidence="10" key="1">
    <citation type="submission" date="2020-04" db="EMBL/GenBank/DDBJ databases">
        <authorList>
            <person name="Zhang T."/>
        </authorList>
    </citation>
    <scope>NUCLEOTIDE SEQUENCE</scope>
    <source>
        <strain evidence="10">HKST-UBA14</strain>
    </source>
</reference>
<accession>A0A955L5C4</accession>
<dbReference type="InterPro" id="IPR023915">
    <property type="entry name" value="Bifunctiontional_GlmU_arc-type"/>
</dbReference>
<evidence type="ECO:0000256" key="5">
    <source>
        <dbReference type="ARBA" id="ARBA00023268"/>
    </source>
</evidence>
<dbReference type="PANTHER" id="PTHR43584:SF8">
    <property type="entry name" value="N-ACETYLMURAMATE ALPHA-1-PHOSPHATE URIDYLYLTRANSFERASE"/>
    <property type="match status" value="1"/>
</dbReference>
<protein>
    <submittedName>
        <fullName evidence="10">NTP transferase domain-containing protein</fullName>
    </submittedName>
</protein>
<keyword evidence="5" id="KW-0511">Multifunctional enzyme</keyword>
<dbReference type="NCBIfam" id="TIGR03992">
    <property type="entry name" value="Arch_glmU"/>
    <property type="match status" value="1"/>
</dbReference>
<feature type="domain" description="Nucleotidyl transferase" evidence="9">
    <location>
        <begin position="2"/>
        <end position="229"/>
    </location>
</feature>
<dbReference type="SUPFAM" id="SSF51161">
    <property type="entry name" value="Trimeric LpxA-like enzymes"/>
    <property type="match status" value="1"/>
</dbReference>
<comment type="catalytic activity">
    <reaction evidence="8">
        <text>N-acetyl-alpha-D-glucosamine 1-phosphate + UTP + H(+) = UDP-N-acetyl-alpha-D-glucosamine + diphosphate</text>
        <dbReference type="Rhea" id="RHEA:13509"/>
        <dbReference type="ChEBI" id="CHEBI:15378"/>
        <dbReference type="ChEBI" id="CHEBI:33019"/>
        <dbReference type="ChEBI" id="CHEBI:46398"/>
        <dbReference type="ChEBI" id="CHEBI:57705"/>
        <dbReference type="ChEBI" id="CHEBI:57776"/>
        <dbReference type="EC" id="2.7.7.23"/>
    </reaction>
</comment>
<evidence type="ECO:0000256" key="8">
    <source>
        <dbReference type="ARBA" id="ARBA00048493"/>
    </source>
</evidence>
<dbReference type="InterPro" id="IPR050065">
    <property type="entry name" value="GlmU-like"/>
</dbReference>
<dbReference type="Proteomes" id="UP000783287">
    <property type="component" value="Unassembled WGS sequence"/>
</dbReference>
<evidence type="ECO:0000256" key="1">
    <source>
        <dbReference type="ARBA" id="ARBA00005166"/>
    </source>
</evidence>
<dbReference type="SUPFAM" id="SSF53448">
    <property type="entry name" value="Nucleotide-diphospho-sugar transferases"/>
    <property type="match status" value="1"/>
</dbReference>
<dbReference type="Gene3D" id="2.160.10.10">
    <property type="entry name" value="Hexapeptide repeat proteins"/>
    <property type="match status" value="1"/>
</dbReference>
<comment type="pathway">
    <text evidence="1">Nucleotide-sugar biosynthesis; UDP-N-acetyl-alpha-D-glucosamine biosynthesis; N-acetyl-alpha-D-glucosamine 1-phosphate from alpha-D-glucosamine 6-phosphate (route II): step 2/2.</text>
</comment>
<dbReference type="Pfam" id="PF00483">
    <property type="entry name" value="NTP_transferase"/>
    <property type="match status" value="1"/>
</dbReference>
<dbReference type="InterPro" id="IPR011004">
    <property type="entry name" value="Trimer_LpxA-like_sf"/>
</dbReference>
<organism evidence="10 11">
    <name type="scientific">Candidatus Dojkabacteria bacterium</name>
    <dbReference type="NCBI Taxonomy" id="2099670"/>
    <lineage>
        <taxon>Bacteria</taxon>
        <taxon>Candidatus Dojkabacteria</taxon>
    </lineage>
</organism>